<evidence type="ECO:0000313" key="4">
    <source>
        <dbReference type="Proteomes" id="UP000050823"/>
    </source>
</evidence>
<dbReference type="PANTHER" id="PTHR45947">
    <property type="entry name" value="SULFOQUINOVOSYL TRANSFERASE SQD2"/>
    <property type="match status" value="1"/>
</dbReference>
<comment type="caution">
    <text evidence="3">The sequence shown here is derived from an EMBL/GenBank/DDBJ whole genome shotgun (WGS) entry which is preliminary data.</text>
</comment>
<dbReference type="CDD" id="cd03794">
    <property type="entry name" value="GT4_WbuB-like"/>
    <property type="match status" value="1"/>
</dbReference>
<evidence type="ECO:0000259" key="1">
    <source>
        <dbReference type="Pfam" id="PF00534"/>
    </source>
</evidence>
<dbReference type="SUPFAM" id="SSF53756">
    <property type="entry name" value="UDP-Glycosyltransferase/glycogen phosphorylase"/>
    <property type="match status" value="1"/>
</dbReference>
<name>A0AA89L4J9_9LACO</name>
<sequence length="414" mass="47033">MKVIYLHQYFATRNSTTATRTYEIAKKLVQKGHQVTMITTDAFLESEIPFKTTHYYREYLIDGIVVKAQRNHYENKMGFYRRTWAFLKYMHFAYIQGRKSDGDLLLATSTPLTIAIPTLMLHVSKSLDYIFEVRDLWPEAPKQMGIIKNPILLKGLSYLERTVYRHAKHIISLSPGMTEGILAQGIKRQKVTMIPNFSDLSLFQPQHIQTELQAELIKQLKLQDKFVLLHLGAMGEANGLMYLIEAAKILQKKGQQQIVIIIGGDGKVRASLQQACQSAGLTNVLLTGYIKRKNVPTMTSIANITMTSFKNLPVLATNSPNKFFDALAAGKPIIVNANGWTKEIVEKNQIGYYVRPTHPEDLALLLVTLQNKKQALRALAPKIRAIAQQNYSAEHLTDQVETILVQQWRNIHEN</sequence>
<dbReference type="Gene3D" id="3.40.50.2000">
    <property type="entry name" value="Glycogen Phosphorylase B"/>
    <property type="match status" value="2"/>
</dbReference>
<proteinExistence type="predicted"/>
<dbReference type="EMBL" id="AYZB01000058">
    <property type="protein sequence ID" value="KRM21194.1"/>
    <property type="molecule type" value="Genomic_DNA"/>
</dbReference>
<dbReference type="PANTHER" id="PTHR45947:SF3">
    <property type="entry name" value="SULFOQUINOVOSYL TRANSFERASE SQD2"/>
    <property type="match status" value="1"/>
</dbReference>
<dbReference type="InterPro" id="IPR050194">
    <property type="entry name" value="Glycosyltransferase_grp1"/>
</dbReference>
<dbReference type="GO" id="GO:0016758">
    <property type="term" value="F:hexosyltransferase activity"/>
    <property type="evidence" value="ECO:0007669"/>
    <property type="project" value="TreeGrafter"/>
</dbReference>
<accession>A0AA89L4J9</accession>
<feature type="domain" description="Glycosyl transferase family 1" evidence="1">
    <location>
        <begin position="217"/>
        <end position="373"/>
    </location>
</feature>
<dbReference type="AlphaFoldDB" id="A0AA89L4J9"/>
<organism evidence="3 4">
    <name type="scientific">Latilactobacillus graminis DSM 20719</name>
    <dbReference type="NCBI Taxonomy" id="1423752"/>
    <lineage>
        <taxon>Bacteria</taxon>
        <taxon>Bacillati</taxon>
        <taxon>Bacillota</taxon>
        <taxon>Bacilli</taxon>
        <taxon>Lactobacillales</taxon>
        <taxon>Lactobacillaceae</taxon>
        <taxon>Latilactobacillus</taxon>
    </lineage>
</organism>
<reference evidence="3 4" key="1">
    <citation type="journal article" date="2015" name="Genome Announc.">
        <title>Expanding the biotechnology potential of lactobacilli through comparative genomics of 213 strains and associated genera.</title>
        <authorList>
            <person name="Sun Z."/>
            <person name="Harris H.M."/>
            <person name="McCann A."/>
            <person name="Guo C."/>
            <person name="Argimon S."/>
            <person name="Zhang W."/>
            <person name="Yang X."/>
            <person name="Jeffery I.B."/>
            <person name="Cooney J.C."/>
            <person name="Kagawa T.F."/>
            <person name="Liu W."/>
            <person name="Song Y."/>
            <person name="Salvetti E."/>
            <person name="Wrobel A."/>
            <person name="Rasinkangas P."/>
            <person name="Parkhill J."/>
            <person name="Rea M.C."/>
            <person name="O'Sullivan O."/>
            <person name="Ritari J."/>
            <person name="Douillard F.P."/>
            <person name="Paul Ross R."/>
            <person name="Yang R."/>
            <person name="Briner A.E."/>
            <person name="Felis G.E."/>
            <person name="de Vos W.M."/>
            <person name="Barrangou R."/>
            <person name="Klaenhammer T.R."/>
            <person name="Caufield P.W."/>
            <person name="Cui Y."/>
            <person name="Zhang H."/>
            <person name="O'Toole P.W."/>
        </authorList>
    </citation>
    <scope>NUCLEOTIDE SEQUENCE [LARGE SCALE GENOMIC DNA]</scope>
    <source>
        <strain evidence="3 4">DSM 20719</strain>
    </source>
</reference>
<dbReference type="Pfam" id="PF13579">
    <property type="entry name" value="Glyco_trans_4_4"/>
    <property type="match status" value="1"/>
</dbReference>
<feature type="domain" description="Glycosyltransferase subfamily 4-like N-terminal" evidence="2">
    <location>
        <begin position="17"/>
        <end position="196"/>
    </location>
</feature>
<dbReference type="RefSeq" id="WP_057908773.1">
    <property type="nucleotide sequence ID" value="NZ_AYZB01000058.1"/>
</dbReference>
<dbReference type="Proteomes" id="UP000050823">
    <property type="component" value="Unassembled WGS sequence"/>
</dbReference>
<dbReference type="Pfam" id="PF00534">
    <property type="entry name" value="Glycos_transf_1"/>
    <property type="match status" value="1"/>
</dbReference>
<dbReference type="InterPro" id="IPR001296">
    <property type="entry name" value="Glyco_trans_1"/>
</dbReference>
<protein>
    <submittedName>
        <fullName evidence="3">Uncharacterized protein</fullName>
    </submittedName>
</protein>
<dbReference type="InterPro" id="IPR028098">
    <property type="entry name" value="Glyco_trans_4-like_N"/>
</dbReference>
<gene>
    <name evidence="3" type="ORF">FC90_GL001731</name>
</gene>
<evidence type="ECO:0000313" key="3">
    <source>
        <dbReference type="EMBL" id="KRM21194.1"/>
    </source>
</evidence>
<evidence type="ECO:0000259" key="2">
    <source>
        <dbReference type="Pfam" id="PF13579"/>
    </source>
</evidence>